<dbReference type="AlphaFoldDB" id="A0A5N5WJE9"/>
<accession>A0A5N5WJE9</accession>
<organism evidence="1 2">
    <name type="scientific">Aspergillus leporis</name>
    <dbReference type="NCBI Taxonomy" id="41062"/>
    <lineage>
        <taxon>Eukaryota</taxon>
        <taxon>Fungi</taxon>
        <taxon>Dikarya</taxon>
        <taxon>Ascomycota</taxon>
        <taxon>Pezizomycotina</taxon>
        <taxon>Eurotiomycetes</taxon>
        <taxon>Eurotiomycetidae</taxon>
        <taxon>Eurotiales</taxon>
        <taxon>Aspergillaceae</taxon>
        <taxon>Aspergillus</taxon>
        <taxon>Aspergillus subgen. Circumdati</taxon>
    </lineage>
</organism>
<dbReference type="EMBL" id="ML732383">
    <property type="protein sequence ID" value="KAB8068593.1"/>
    <property type="molecule type" value="Genomic_DNA"/>
</dbReference>
<reference evidence="1 2" key="1">
    <citation type="submission" date="2019-04" db="EMBL/GenBank/DDBJ databases">
        <title>Friends and foes A comparative genomics study of 23 Aspergillus species from section Flavi.</title>
        <authorList>
            <consortium name="DOE Joint Genome Institute"/>
            <person name="Kjaerbolling I."/>
            <person name="Vesth T."/>
            <person name="Frisvad J.C."/>
            <person name="Nybo J.L."/>
            <person name="Theobald S."/>
            <person name="Kildgaard S."/>
            <person name="Isbrandt T."/>
            <person name="Kuo A."/>
            <person name="Sato A."/>
            <person name="Lyhne E.K."/>
            <person name="Kogle M.E."/>
            <person name="Wiebenga A."/>
            <person name="Kun R.S."/>
            <person name="Lubbers R.J."/>
            <person name="Makela M.R."/>
            <person name="Barry K."/>
            <person name="Chovatia M."/>
            <person name="Clum A."/>
            <person name="Daum C."/>
            <person name="Haridas S."/>
            <person name="He G."/>
            <person name="LaButti K."/>
            <person name="Lipzen A."/>
            <person name="Mondo S."/>
            <person name="Riley R."/>
            <person name="Salamov A."/>
            <person name="Simmons B.A."/>
            <person name="Magnuson J.K."/>
            <person name="Henrissat B."/>
            <person name="Mortensen U.H."/>
            <person name="Larsen T.O."/>
            <person name="Devries R.P."/>
            <person name="Grigoriev I.V."/>
            <person name="Machida M."/>
            <person name="Baker S.E."/>
            <person name="Andersen M.R."/>
        </authorList>
    </citation>
    <scope>NUCLEOTIDE SEQUENCE [LARGE SCALE GENOMIC DNA]</scope>
    <source>
        <strain evidence="1 2">CBS 151.66</strain>
    </source>
</reference>
<sequence length="70" mass="8353">MTIILYVPKGMVPLVPYDDGRRLTWIEEWKKQLSEKWETEDSAFEGGFSSWCMRVLPEPQSARWKTLFRT</sequence>
<proteinExistence type="predicted"/>
<evidence type="ECO:0000313" key="2">
    <source>
        <dbReference type="Proteomes" id="UP000326565"/>
    </source>
</evidence>
<name>A0A5N5WJE9_9EURO</name>
<evidence type="ECO:0000313" key="1">
    <source>
        <dbReference type="EMBL" id="KAB8068593.1"/>
    </source>
</evidence>
<dbReference type="Proteomes" id="UP000326565">
    <property type="component" value="Unassembled WGS sequence"/>
</dbReference>
<keyword evidence="2" id="KW-1185">Reference proteome</keyword>
<protein>
    <submittedName>
        <fullName evidence="1">Uncharacterized protein</fullName>
    </submittedName>
</protein>
<gene>
    <name evidence="1" type="ORF">BDV29DRAFT_184282</name>
</gene>
<dbReference type="OrthoDB" id="448455at2759"/>